<dbReference type="InterPro" id="IPR003961">
    <property type="entry name" value="FN3_dom"/>
</dbReference>
<name>A0A9D9DZW7_9SPIO</name>
<feature type="chain" id="PRO_5038746324" evidence="1">
    <location>
        <begin position="21"/>
        <end position="272"/>
    </location>
</feature>
<dbReference type="EMBL" id="JADIMT010000071">
    <property type="protein sequence ID" value="MBO8436578.1"/>
    <property type="molecule type" value="Genomic_DNA"/>
</dbReference>
<dbReference type="CDD" id="cd00063">
    <property type="entry name" value="FN3"/>
    <property type="match status" value="1"/>
</dbReference>
<keyword evidence="1" id="KW-0732">Signal</keyword>
<feature type="signal peptide" evidence="1">
    <location>
        <begin position="1"/>
        <end position="20"/>
    </location>
</feature>
<comment type="caution">
    <text evidence="2">The sequence shown here is derived from an EMBL/GenBank/DDBJ whole genome shotgun (WGS) entry which is preliminary data.</text>
</comment>
<evidence type="ECO:0000256" key="1">
    <source>
        <dbReference type="SAM" id="SignalP"/>
    </source>
</evidence>
<dbReference type="Proteomes" id="UP000823615">
    <property type="component" value="Unassembled WGS sequence"/>
</dbReference>
<reference evidence="2" key="1">
    <citation type="submission" date="2020-10" db="EMBL/GenBank/DDBJ databases">
        <authorList>
            <person name="Gilroy R."/>
        </authorList>
    </citation>
    <scope>NUCLEOTIDE SEQUENCE</scope>
    <source>
        <strain evidence="2">7293</strain>
    </source>
</reference>
<gene>
    <name evidence="2" type="ORF">IAA97_06325</name>
</gene>
<dbReference type="SUPFAM" id="SSF49265">
    <property type="entry name" value="Fibronectin type III"/>
    <property type="match status" value="1"/>
</dbReference>
<dbReference type="Gene3D" id="2.60.40.10">
    <property type="entry name" value="Immunoglobulins"/>
    <property type="match status" value="1"/>
</dbReference>
<protein>
    <submittedName>
        <fullName evidence="2">Fibronectin type III domain-containing protein</fullName>
    </submittedName>
</protein>
<reference evidence="2" key="2">
    <citation type="journal article" date="2021" name="PeerJ">
        <title>Extensive microbial diversity within the chicken gut microbiome revealed by metagenomics and culture.</title>
        <authorList>
            <person name="Gilroy R."/>
            <person name="Ravi A."/>
            <person name="Getino M."/>
            <person name="Pursley I."/>
            <person name="Horton D.L."/>
            <person name="Alikhan N.F."/>
            <person name="Baker D."/>
            <person name="Gharbi K."/>
            <person name="Hall N."/>
            <person name="Watson M."/>
            <person name="Adriaenssens E.M."/>
            <person name="Foster-Nyarko E."/>
            <person name="Jarju S."/>
            <person name="Secka A."/>
            <person name="Antonio M."/>
            <person name="Oren A."/>
            <person name="Chaudhuri R.R."/>
            <person name="La Ragione R."/>
            <person name="Hildebrand F."/>
            <person name="Pallen M.J."/>
        </authorList>
    </citation>
    <scope>NUCLEOTIDE SEQUENCE</scope>
    <source>
        <strain evidence="2">7293</strain>
    </source>
</reference>
<evidence type="ECO:0000313" key="3">
    <source>
        <dbReference type="Proteomes" id="UP000823615"/>
    </source>
</evidence>
<evidence type="ECO:0000313" key="2">
    <source>
        <dbReference type="EMBL" id="MBO8436578.1"/>
    </source>
</evidence>
<accession>A0A9D9DZW7</accession>
<dbReference type="InterPro" id="IPR036116">
    <property type="entry name" value="FN3_sf"/>
</dbReference>
<proteinExistence type="predicted"/>
<sequence length="272" mass="30141">MTKIASIVAFLMLLAGSLSASGLEAAAVAYPSSADISWKEVDGAVWYDIYSGEDFIVRLDSTSREYSVKKLLSDTDYSFSVAARTADNITLDADFLSVTTTSWDGIYEWNNKTADDNKGKVTNIKMRVETAYAPQIGQYHKIYMYNDSGKDIQIFPLYDFSDSSSGEWVDYNSKTAAGNSYRFNAGRFNASIFTPSKWRVDKVMIDYDSSSAYIQTSALGLVFDTVTSYKLFIEEGKMKMSFATEGSGIVGGFLFRNPNPGEGDAFILTRIE</sequence>
<organism evidence="2 3">
    <name type="scientific">Candidatus Ornithospirochaeta stercoripullorum</name>
    <dbReference type="NCBI Taxonomy" id="2840899"/>
    <lineage>
        <taxon>Bacteria</taxon>
        <taxon>Pseudomonadati</taxon>
        <taxon>Spirochaetota</taxon>
        <taxon>Spirochaetia</taxon>
        <taxon>Spirochaetales</taxon>
        <taxon>Spirochaetaceae</taxon>
        <taxon>Spirochaetaceae incertae sedis</taxon>
        <taxon>Candidatus Ornithospirochaeta</taxon>
    </lineage>
</organism>
<dbReference type="InterPro" id="IPR013783">
    <property type="entry name" value="Ig-like_fold"/>
</dbReference>
<dbReference type="AlphaFoldDB" id="A0A9D9DZW7"/>